<dbReference type="PANTHER" id="PTHR43390">
    <property type="entry name" value="SIGNAL PEPTIDASE I"/>
    <property type="match status" value="1"/>
</dbReference>
<reference evidence="12 13" key="1">
    <citation type="submission" date="2020-06" db="EMBL/GenBank/DDBJ databases">
        <title>Interaction of electrochemicaly active bacteria, Geobacter bremensis R4 on different carbon anode.</title>
        <authorList>
            <person name="Meng L."/>
            <person name="Yoshida N."/>
        </authorList>
    </citation>
    <scope>NUCLEOTIDE SEQUENCE [LARGE SCALE GENOMIC DNA]</scope>
    <source>
        <strain evidence="12 13">R4</strain>
    </source>
</reference>
<dbReference type="NCBIfam" id="TIGR02227">
    <property type="entry name" value="sigpep_I_bact"/>
    <property type="match status" value="1"/>
</dbReference>
<dbReference type="PROSITE" id="PS00761">
    <property type="entry name" value="SPASE_I_3"/>
    <property type="match status" value="1"/>
</dbReference>
<feature type="domain" description="Peptidase S26" evidence="11">
    <location>
        <begin position="127"/>
        <end position="284"/>
    </location>
</feature>
<evidence type="ECO:0000259" key="11">
    <source>
        <dbReference type="Pfam" id="PF10502"/>
    </source>
</evidence>
<evidence type="ECO:0000256" key="7">
    <source>
        <dbReference type="PIRSR" id="PIRSR600223-1"/>
    </source>
</evidence>
<dbReference type="InterPro" id="IPR036286">
    <property type="entry name" value="LexA/Signal_pep-like_sf"/>
</dbReference>
<comment type="similarity">
    <text evidence="2 9">Belongs to the peptidase S26 family.</text>
</comment>
<evidence type="ECO:0000256" key="5">
    <source>
        <dbReference type="ARBA" id="ARBA00022670"/>
    </source>
</evidence>
<dbReference type="Gene3D" id="2.10.109.10">
    <property type="entry name" value="Umud Fragment, subunit A"/>
    <property type="match status" value="1"/>
</dbReference>
<gene>
    <name evidence="12" type="ORF">GEOBRER4_n1809</name>
</gene>
<dbReference type="GO" id="GO:0009003">
    <property type="term" value="F:signal peptidase activity"/>
    <property type="evidence" value="ECO:0007669"/>
    <property type="project" value="UniProtKB-EC"/>
</dbReference>
<keyword evidence="6 8" id="KW-0378">Hydrolase</keyword>
<dbReference type="GO" id="GO:0016020">
    <property type="term" value="C:membrane"/>
    <property type="evidence" value="ECO:0007669"/>
    <property type="project" value="UniProtKB-SubCell"/>
</dbReference>
<dbReference type="KEGG" id="gbn:GEOBRER4_17400"/>
<evidence type="ECO:0000256" key="8">
    <source>
        <dbReference type="RuleBase" id="RU003993"/>
    </source>
</evidence>
<organism evidence="12 13">
    <name type="scientific">Citrifermentans bremense</name>
    <dbReference type="NCBI Taxonomy" id="60035"/>
    <lineage>
        <taxon>Bacteria</taxon>
        <taxon>Pseudomonadati</taxon>
        <taxon>Thermodesulfobacteriota</taxon>
        <taxon>Desulfuromonadia</taxon>
        <taxon>Geobacterales</taxon>
        <taxon>Geobacteraceae</taxon>
        <taxon>Citrifermentans</taxon>
    </lineage>
</organism>
<evidence type="ECO:0000256" key="1">
    <source>
        <dbReference type="ARBA" id="ARBA00000677"/>
    </source>
</evidence>
<comment type="caution">
    <text evidence="9">Lacks conserved residue(s) required for the propagation of feature annotation.</text>
</comment>
<dbReference type="PROSITE" id="PS00760">
    <property type="entry name" value="SPASE_I_2"/>
    <property type="match status" value="1"/>
</dbReference>
<dbReference type="PANTHER" id="PTHR43390:SF1">
    <property type="entry name" value="CHLOROPLAST PROCESSING PEPTIDASE"/>
    <property type="match status" value="1"/>
</dbReference>
<keyword evidence="5 8" id="KW-0645">Protease</keyword>
<evidence type="ECO:0000313" key="12">
    <source>
        <dbReference type="EMBL" id="BCG46990.1"/>
    </source>
</evidence>
<accession>A0A6S6M0R9</accession>
<dbReference type="GO" id="GO:0006465">
    <property type="term" value="P:signal peptide processing"/>
    <property type="evidence" value="ECO:0007669"/>
    <property type="project" value="InterPro"/>
</dbReference>
<dbReference type="InterPro" id="IPR019757">
    <property type="entry name" value="Pept_S26A_signal_pept_1_Lys-AS"/>
</dbReference>
<name>A0A6S6M0R9_9BACT</name>
<dbReference type="InterPro" id="IPR019756">
    <property type="entry name" value="Pept_S26A_signal_pept_1_Ser-AS"/>
</dbReference>
<dbReference type="PRINTS" id="PR00727">
    <property type="entry name" value="LEADERPTASE"/>
</dbReference>
<keyword evidence="8" id="KW-1133">Transmembrane helix</keyword>
<dbReference type="GO" id="GO:0004252">
    <property type="term" value="F:serine-type endopeptidase activity"/>
    <property type="evidence" value="ECO:0007669"/>
    <property type="project" value="InterPro"/>
</dbReference>
<evidence type="ECO:0000256" key="2">
    <source>
        <dbReference type="ARBA" id="ARBA00009370"/>
    </source>
</evidence>
<feature type="region of interest" description="Disordered" evidence="10">
    <location>
        <begin position="1"/>
        <end position="24"/>
    </location>
</feature>
<sequence>MATASPDARLSDDDVNRKGSTMENKPRKPWVAGLLSLIQPGLGQVYNGEVRKALPIYIIPALLIPAMILCLHSGFIRIFLATYAILGFAYYTFVFVDAVRTARQFKTQYAPKKYNKLITYIGIYFLIAIFSMSISTAVKTNVIQAYKFPSGSMEPTLLIGDHILVDRTQSAKNPKRGDLIVFEYPEDSSKDFIKRVVAVGGDTVEIKDKELFVNGKTVKEPYAVHKETDLIPATINPRDNYGPQVVPKDSYFVLGDNRDRSYDSRFWGAVTKNKVKGTVKNLYWSWDKKNLLVRWDRIGMRIL</sequence>
<dbReference type="SUPFAM" id="SSF51306">
    <property type="entry name" value="LexA/Signal peptidase"/>
    <property type="match status" value="1"/>
</dbReference>
<evidence type="ECO:0000256" key="10">
    <source>
        <dbReference type="SAM" id="MobiDB-lite"/>
    </source>
</evidence>
<dbReference type="InterPro" id="IPR000223">
    <property type="entry name" value="Pept_S26A_signal_pept_1"/>
</dbReference>
<dbReference type="InterPro" id="IPR019533">
    <property type="entry name" value="Peptidase_S26"/>
</dbReference>
<keyword evidence="13" id="KW-1185">Reference proteome</keyword>
<dbReference type="AlphaFoldDB" id="A0A6S6M0R9"/>
<comment type="subcellular location">
    <subcellularLocation>
        <location evidence="9">Membrane</location>
        <topology evidence="9">Single-pass type II membrane protein</topology>
    </subcellularLocation>
</comment>
<feature type="transmembrane region" description="Helical" evidence="8">
    <location>
        <begin position="75"/>
        <end position="96"/>
    </location>
</feature>
<dbReference type="Proteomes" id="UP000515472">
    <property type="component" value="Chromosome"/>
</dbReference>
<evidence type="ECO:0000313" key="13">
    <source>
        <dbReference type="Proteomes" id="UP000515472"/>
    </source>
</evidence>
<dbReference type="PROSITE" id="PS00501">
    <property type="entry name" value="SPASE_I_1"/>
    <property type="match status" value="1"/>
</dbReference>
<comment type="catalytic activity">
    <reaction evidence="1 8">
        <text>Cleavage of hydrophobic, N-terminal signal or leader sequences from secreted and periplasmic proteins.</text>
        <dbReference type="EC" id="3.4.21.89"/>
    </reaction>
</comment>
<feature type="active site" evidence="7">
    <location>
        <position position="152"/>
    </location>
</feature>
<evidence type="ECO:0000256" key="3">
    <source>
        <dbReference type="ARBA" id="ARBA00013208"/>
    </source>
</evidence>
<feature type="transmembrane region" description="Helical" evidence="8">
    <location>
        <begin position="53"/>
        <end position="69"/>
    </location>
</feature>
<keyword evidence="8" id="KW-0812">Transmembrane</keyword>
<proteinExistence type="inferred from homology"/>
<dbReference type="Pfam" id="PF10502">
    <property type="entry name" value="Peptidase_S26"/>
    <property type="match status" value="1"/>
</dbReference>
<evidence type="ECO:0000256" key="9">
    <source>
        <dbReference type="RuleBase" id="RU362042"/>
    </source>
</evidence>
<protein>
    <recommendedName>
        <fullName evidence="4 8">Signal peptidase I</fullName>
        <ecNumber evidence="3 8">3.4.21.89</ecNumber>
    </recommendedName>
</protein>
<evidence type="ECO:0000256" key="6">
    <source>
        <dbReference type="ARBA" id="ARBA00022801"/>
    </source>
</evidence>
<feature type="active site" evidence="7">
    <location>
        <position position="194"/>
    </location>
</feature>
<keyword evidence="8" id="KW-0472">Membrane</keyword>
<feature type="transmembrane region" description="Helical" evidence="8">
    <location>
        <begin position="117"/>
        <end position="138"/>
    </location>
</feature>
<dbReference type="EC" id="3.4.21.89" evidence="3 8"/>
<evidence type="ECO:0000256" key="4">
    <source>
        <dbReference type="ARBA" id="ARBA00019232"/>
    </source>
</evidence>
<dbReference type="CDD" id="cd06530">
    <property type="entry name" value="S26_SPase_I"/>
    <property type="match status" value="1"/>
</dbReference>
<dbReference type="InterPro" id="IPR019758">
    <property type="entry name" value="Pept_S26A_signal_pept_1_CS"/>
</dbReference>
<dbReference type="EMBL" id="AP023213">
    <property type="protein sequence ID" value="BCG46990.1"/>
    <property type="molecule type" value="Genomic_DNA"/>
</dbReference>